<dbReference type="AlphaFoldDB" id="A0A1N6N1N9"/>
<dbReference type="PROSITE" id="PS50914">
    <property type="entry name" value="BON"/>
    <property type="match status" value="1"/>
</dbReference>
<dbReference type="Gene3D" id="3.30.1340.30">
    <property type="match status" value="1"/>
</dbReference>
<name>A0A1N6N1N9_9GAMM</name>
<dbReference type="InterPro" id="IPR051686">
    <property type="entry name" value="Lipoprotein_DolP"/>
</dbReference>
<reference evidence="3 6" key="3">
    <citation type="journal article" date="2017" name="Nat. Microbiol.">
        <title>Natural product diversity associated with the nematode symbionts Photorhabdus and Xenorhabdus.</title>
        <authorList>
            <person name="Tobias N.J."/>
            <person name="Wolff H."/>
            <person name="Djahanschiri B."/>
            <person name="Grundmann F."/>
            <person name="Kronenwerth M."/>
            <person name="Shi Y.M."/>
            <person name="Simonyi S."/>
            <person name="Grun P."/>
            <person name="Shapiro-Ilan D."/>
            <person name="Pidot S.J."/>
            <person name="Stinear T.P."/>
            <person name="Ebersberger I."/>
            <person name="Bode H.B."/>
        </authorList>
    </citation>
    <scope>NUCLEOTIDE SEQUENCE [LARGE SCALE GENOMIC DNA]</scope>
    <source>
        <strain evidence="3 6">DSM 16336</strain>
    </source>
</reference>
<dbReference type="PANTHER" id="PTHR34606:SF16">
    <property type="entry name" value="BON DOMAIN-CONTAINING PROTEIN"/>
    <property type="match status" value="1"/>
</dbReference>
<accession>A0A1N6N1N9</accession>
<dbReference type="EMBL" id="NIBU01000009">
    <property type="protein sequence ID" value="PHM37208.1"/>
    <property type="molecule type" value="Genomic_DNA"/>
</dbReference>
<protein>
    <submittedName>
        <fullName evidence="4">Osmotically inducible protein Y</fullName>
    </submittedName>
</protein>
<feature type="chain" id="PRO_5012297495" evidence="1">
    <location>
        <begin position="27"/>
        <end position="140"/>
    </location>
</feature>
<organism evidence="4 5">
    <name type="scientific">Xenorhabdus innexi</name>
    <dbReference type="NCBI Taxonomy" id="290109"/>
    <lineage>
        <taxon>Bacteria</taxon>
        <taxon>Pseudomonadati</taxon>
        <taxon>Pseudomonadota</taxon>
        <taxon>Gammaproteobacteria</taxon>
        <taxon>Enterobacterales</taxon>
        <taxon>Morganellaceae</taxon>
        <taxon>Xenorhabdus</taxon>
    </lineage>
</organism>
<keyword evidence="6" id="KW-1185">Reference proteome</keyword>
<dbReference type="Proteomes" id="UP000224871">
    <property type="component" value="Unassembled WGS sequence"/>
</dbReference>
<reference evidence="4" key="2">
    <citation type="submission" date="2016-12" db="EMBL/GenBank/DDBJ databases">
        <authorList>
            <person name="Song W.-J."/>
            <person name="Kurnit D.M."/>
        </authorList>
    </citation>
    <scope>NUCLEOTIDE SEQUENCE [LARGE SCALE GENOMIC DNA]</scope>
    <source>
        <strain evidence="4">HGB1681</strain>
    </source>
</reference>
<reference evidence="5" key="1">
    <citation type="submission" date="2016-12" db="EMBL/GenBank/DDBJ databases">
        <authorList>
            <person name="Gaudriault S."/>
        </authorList>
    </citation>
    <scope>NUCLEOTIDE SEQUENCE [LARGE SCALE GENOMIC DNA]</scope>
    <source>
        <strain evidence="5">HGB1681 (deposited as PTA-6826 in the American Type Culture Collection)</strain>
    </source>
</reference>
<feature type="signal peptide" evidence="1">
    <location>
        <begin position="1"/>
        <end position="26"/>
    </location>
</feature>
<dbReference type="InterPro" id="IPR007055">
    <property type="entry name" value="BON_dom"/>
</dbReference>
<evidence type="ECO:0000313" key="3">
    <source>
        <dbReference type="EMBL" id="PHM37208.1"/>
    </source>
</evidence>
<evidence type="ECO:0000313" key="4">
    <source>
        <dbReference type="EMBL" id="SIP75011.1"/>
    </source>
</evidence>
<proteinExistence type="predicted"/>
<dbReference type="OrthoDB" id="6477610at2"/>
<evidence type="ECO:0000313" key="5">
    <source>
        <dbReference type="Proteomes" id="UP000196435"/>
    </source>
</evidence>
<feature type="domain" description="BON" evidence="2">
    <location>
        <begin position="70"/>
        <end position="140"/>
    </location>
</feature>
<dbReference type="Proteomes" id="UP000196435">
    <property type="component" value="Unassembled WGS sequence"/>
</dbReference>
<keyword evidence="1" id="KW-0732">Signal</keyword>
<dbReference type="PANTHER" id="PTHR34606">
    <property type="entry name" value="BON DOMAIN-CONTAINING PROTEIN"/>
    <property type="match status" value="1"/>
</dbReference>
<gene>
    <name evidence="3" type="ORF">Xinn_01175</name>
    <name evidence="4" type="ORF">XIS1_900046</name>
</gene>
<evidence type="ECO:0000259" key="2">
    <source>
        <dbReference type="PROSITE" id="PS50914"/>
    </source>
</evidence>
<sequence>MKNSKFTHSFLAVVLGSVLIGGNALAAGTSSDSLSEGKTLKNTDQKIDDSINHTGGKTGNSLKKADGYFDDSVITARIKENFLEDIGINSDDNNISVKTENGVVYLSGFVKNEELTKRAIRLAHKADGVQSVNSTLKIKK</sequence>
<dbReference type="RefSeq" id="WP_086954295.1">
    <property type="nucleotide sequence ID" value="NZ_CAWNQC010000292.1"/>
</dbReference>
<evidence type="ECO:0000256" key="1">
    <source>
        <dbReference type="SAM" id="SignalP"/>
    </source>
</evidence>
<dbReference type="EMBL" id="FTLG01000237">
    <property type="protein sequence ID" value="SIP75011.1"/>
    <property type="molecule type" value="Genomic_DNA"/>
</dbReference>
<evidence type="ECO:0000313" key="6">
    <source>
        <dbReference type="Proteomes" id="UP000224871"/>
    </source>
</evidence>
<dbReference type="Pfam" id="PF04972">
    <property type="entry name" value="BON"/>
    <property type="match status" value="1"/>
</dbReference>